<name>A0A178DCM1_9EURO</name>
<evidence type="ECO:0000313" key="3">
    <source>
        <dbReference type="Proteomes" id="UP000185904"/>
    </source>
</evidence>
<feature type="compositionally biased region" description="Basic residues" evidence="1">
    <location>
        <begin position="9"/>
        <end position="21"/>
    </location>
</feature>
<keyword evidence="3" id="KW-1185">Reference proteome</keyword>
<feature type="compositionally biased region" description="Low complexity" evidence="1">
    <location>
        <begin position="37"/>
        <end position="47"/>
    </location>
</feature>
<evidence type="ECO:0000313" key="2">
    <source>
        <dbReference type="EMBL" id="OAL39064.1"/>
    </source>
</evidence>
<evidence type="ECO:0000256" key="1">
    <source>
        <dbReference type="SAM" id="MobiDB-lite"/>
    </source>
</evidence>
<dbReference type="RefSeq" id="XP_022504076.1">
    <property type="nucleotide sequence ID" value="XM_022640121.1"/>
</dbReference>
<reference evidence="2 3" key="1">
    <citation type="submission" date="2016-03" db="EMBL/GenBank/DDBJ databases">
        <title>The draft genome sequence of Fonsecaea nubica causative agent of cutaneous subcutaneous infection in human host.</title>
        <authorList>
            <person name="Costa F."/>
            <person name="Sybren D.H."/>
            <person name="Raittz R.T."/>
            <person name="Weiss V.A."/>
            <person name="Leao A.C."/>
            <person name="Gomes R."/>
            <person name="De Souza E.M."/>
            <person name="Pedrosa F.O."/>
            <person name="Steffens M.B."/>
            <person name="Bombassaro A."/>
            <person name="Tadra-Sfeir M.Z."/>
            <person name="Moreno L.F."/>
            <person name="Najafzadeh M.J."/>
            <person name="Felipe M.S."/>
            <person name="Teixeira M."/>
            <person name="Sun J."/>
            <person name="Xi L."/>
            <person name="Castro M.A."/>
            <person name="Vicente V.A."/>
        </authorList>
    </citation>
    <scope>NUCLEOTIDE SEQUENCE [LARGE SCALE GENOMIC DNA]</scope>
    <source>
        <strain evidence="2 3">CBS 269.64</strain>
    </source>
</reference>
<sequence>MLSPLSFLPKRHSKSKSRSKHQRADDDLEAARPASPTPSSSSSSSDTSETHPLFKTNPTAWTWKDSVKFYVWRAKARVMYAVESYRIKKSSRLADTAGVE</sequence>
<dbReference type="EMBL" id="LVCJ01000007">
    <property type="protein sequence ID" value="OAL39064.1"/>
    <property type="molecule type" value="Genomic_DNA"/>
</dbReference>
<organism evidence="2 3">
    <name type="scientific">Fonsecaea nubica</name>
    <dbReference type="NCBI Taxonomy" id="856822"/>
    <lineage>
        <taxon>Eukaryota</taxon>
        <taxon>Fungi</taxon>
        <taxon>Dikarya</taxon>
        <taxon>Ascomycota</taxon>
        <taxon>Pezizomycotina</taxon>
        <taxon>Eurotiomycetes</taxon>
        <taxon>Chaetothyriomycetidae</taxon>
        <taxon>Chaetothyriales</taxon>
        <taxon>Herpotrichiellaceae</taxon>
        <taxon>Fonsecaea</taxon>
    </lineage>
</organism>
<proteinExistence type="predicted"/>
<feature type="region of interest" description="Disordered" evidence="1">
    <location>
        <begin position="1"/>
        <end position="56"/>
    </location>
</feature>
<dbReference type="GeneID" id="34585239"/>
<dbReference type="AlphaFoldDB" id="A0A178DCM1"/>
<accession>A0A178DCM1</accession>
<comment type="caution">
    <text evidence="2">The sequence shown here is derived from an EMBL/GenBank/DDBJ whole genome shotgun (WGS) entry which is preliminary data.</text>
</comment>
<gene>
    <name evidence="2" type="ORF">AYO20_01815</name>
</gene>
<dbReference type="Proteomes" id="UP000185904">
    <property type="component" value="Unassembled WGS sequence"/>
</dbReference>
<protein>
    <submittedName>
        <fullName evidence="2">Uncharacterized protein</fullName>
    </submittedName>
</protein>